<name>A0ACC0WK43_9STRA</name>
<proteinExistence type="predicted"/>
<sequence>MSSNNLDGWRSFSVAFHIERQEEEKDAVACKLLPDVVTKSLQNARMLKGCYPAFSVLQPAPAEKYMTWGHKAFDDNDTFATWLIGQSRVHNIPTARTFVSCNLLLKKTGRWPEAKLKDVDDMEARSNKRGTKYKYRLKNGAKLLGCIDSLFDLDVLFKAPKPEPSFKLLRKYLDEVETDPDIWNWIGNNRKETFGLPLRLRSKMKSIASAFSECQSEPNASKLLAQFIRKFTVASDTKLLTNSEGMFSRAFKKVKNMLRSEEVEFISDDFRKCMTEPLVEARRDWFEAVEAVLAVAGEVRKKRKAAIETCQEDKENIFTEAKREFLQSLRMQHVDELTTIVTPYYQRNRKIKCDIKEKM</sequence>
<reference evidence="1 2" key="1">
    <citation type="journal article" date="2022" name="bioRxiv">
        <title>The genome of the oomycete Peronosclerospora sorghi, a cosmopolitan pathogen of maize and sorghum, is inflated with dispersed pseudogenes.</title>
        <authorList>
            <person name="Fletcher K."/>
            <person name="Martin F."/>
            <person name="Isakeit T."/>
            <person name="Cavanaugh K."/>
            <person name="Magill C."/>
            <person name="Michelmore R."/>
        </authorList>
    </citation>
    <scope>NUCLEOTIDE SEQUENCE [LARGE SCALE GENOMIC DNA]</scope>
    <source>
        <strain evidence="1">P6</strain>
    </source>
</reference>
<keyword evidence="2" id="KW-1185">Reference proteome</keyword>
<protein>
    <submittedName>
        <fullName evidence="1">Uncharacterized protein</fullName>
    </submittedName>
</protein>
<dbReference type="EMBL" id="CM047591">
    <property type="protein sequence ID" value="KAI9919224.1"/>
    <property type="molecule type" value="Genomic_DNA"/>
</dbReference>
<evidence type="ECO:0000313" key="2">
    <source>
        <dbReference type="Proteomes" id="UP001163321"/>
    </source>
</evidence>
<gene>
    <name evidence="1" type="ORF">PsorP6_012144</name>
</gene>
<comment type="caution">
    <text evidence="1">The sequence shown here is derived from an EMBL/GenBank/DDBJ whole genome shotgun (WGS) entry which is preliminary data.</text>
</comment>
<evidence type="ECO:0000313" key="1">
    <source>
        <dbReference type="EMBL" id="KAI9919224.1"/>
    </source>
</evidence>
<organism evidence="1 2">
    <name type="scientific">Peronosclerospora sorghi</name>
    <dbReference type="NCBI Taxonomy" id="230839"/>
    <lineage>
        <taxon>Eukaryota</taxon>
        <taxon>Sar</taxon>
        <taxon>Stramenopiles</taxon>
        <taxon>Oomycota</taxon>
        <taxon>Peronosporomycetes</taxon>
        <taxon>Peronosporales</taxon>
        <taxon>Peronosporaceae</taxon>
        <taxon>Peronosclerospora</taxon>
    </lineage>
</organism>
<accession>A0ACC0WK43</accession>
<dbReference type="Proteomes" id="UP001163321">
    <property type="component" value="Chromosome 12"/>
</dbReference>